<reference evidence="4 5" key="1">
    <citation type="journal article" date="2020" name="Genome Biol. Evol.">
        <title>A new high-quality draft genome assembly of the Chinese cordyceps Ophiocordyceps sinensis.</title>
        <authorList>
            <person name="Shu R."/>
            <person name="Zhang J."/>
            <person name="Meng Q."/>
            <person name="Zhang H."/>
            <person name="Zhou G."/>
            <person name="Li M."/>
            <person name="Wu P."/>
            <person name="Zhao Y."/>
            <person name="Chen C."/>
            <person name="Qin Q."/>
        </authorList>
    </citation>
    <scope>NUCLEOTIDE SEQUENCE [LARGE SCALE GENOMIC DNA]</scope>
    <source>
        <strain evidence="4 5">IOZ07</strain>
    </source>
</reference>
<feature type="chain" id="PRO_5034503178" description="SCP domain-containing protein" evidence="2">
    <location>
        <begin position="16"/>
        <end position="304"/>
    </location>
</feature>
<evidence type="ECO:0000313" key="5">
    <source>
        <dbReference type="Proteomes" id="UP000557566"/>
    </source>
</evidence>
<gene>
    <name evidence="4" type="ORF">G6O67_008345</name>
</gene>
<evidence type="ECO:0000313" key="4">
    <source>
        <dbReference type="EMBL" id="KAF4504158.1"/>
    </source>
</evidence>
<dbReference type="AlphaFoldDB" id="A0A8H4PIP2"/>
<dbReference type="PANTHER" id="PTHR10334">
    <property type="entry name" value="CYSTEINE-RICH SECRETORY PROTEIN-RELATED"/>
    <property type="match status" value="1"/>
</dbReference>
<feature type="compositionally biased region" description="Basic and acidic residues" evidence="1">
    <location>
        <begin position="131"/>
        <end position="146"/>
    </location>
</feature>
<evidence type="ECO:0000259" key="3">
    <source>
        <dbReference type="SMART" id="SM00198"/>
    </source>
</evidence>
<evidence type="ECO:0000256" key="1">
    <source>
        <dbReference type="SAM" id="MobiDB-lite"/>
    </source>
</evidence>
<dbReference type="Gene3D" id="3.40.33.10">
    <property type="entry name" value="CAP"/>
    <property type="match status" value="1"/>
</dbReference>
<keyword evidence="2" id="KW-0732">Signal</keyword>
<dbReference type="Proteomes" id="UP000557566">
    <property type="component" value="Unassembled WGS sequence"/>
</dbReference>
<protein>
    <recommendedName>
        <fullName evidence="3">SCP domain-containing protein</fullName>
    </recommendedName>
</protein>
<accession>A0A8H4PIP2</accession>
<feature type="region of interest" description="Disordered" evidence="1">
    <location>
        <begin position="125"/>
        <end position="149"/>
    </location>
</feature>
<dbReference type="InterPro" id="IPR035940">
    <property type="entry name" value="CAP_sf"/>
</dbReference>
<proteinExistence type="predicted"/>
<dbReference type="Pfam" id="PF00188">
    <property type="entry name" value="CAP"/>
    <property type="match status" value="1"/>
</dbReference>
<sequence length="304" mass="33517">MRASLLLAAVPLAAALPHVQDNPVDLEASFAGELEQPDDPSMKLFSFNNSPELQTLPSEQVWGKEETIITKTEVTYHAESTAVELAPVDDGPPEAVWVQEVKQEDAKAKAVLPPAEDAKAKAKAAVLPPAEDDKAVLPPAENDKGDGAQSSTLTLYRTKALKLHNDARKDAKNEVELSWSEELEELSLEWAKQCNYRHSKNKPKGPGTVAENIAAQPKDMASNELAALDHSWTSWYNDELPYFNFDFNPENMDKETGHVRNILNPAFDQVGQASYLCPELRSEGETTVKKNWYFTVTSFSGPPS</sequence>
<feature type="domain" description="SCP" evidence="3">
    <location>
        <begin position="155"/>
        <end position="294"/>
    </location>
</feature>
<dbReference type="InterPro" id="IPR001283">
    <property type="entry name" value="CRISP-related"/>
</dbReference>
<comment type="caution">
    <text evidence="4">The sequence shown here is derived from an EMBL/GenBank/DDBJ whole genome shotgun (WGS) entry which is preliminary data.</text>
</comment>
<dbReference type="SMART" id="SM00198">
    <property type="entry name" value="SCP"/>
    <property type="match status" value="1"/>
</dbReference>
<feature type="signal peptide" evidence="2">
    <location>
        <begin position="1"/>
        <end position="15"/>
    </location>
</feature>
<evidence type="ECO:0000256" key="2">
    <source>
        <dbReference type="SAM" id="SignalP"/>
    </source>
</evidence>
<dbReference type="SUPFAM" id="SSF55797">
    <property type="entry name" value="PR-1-like"/>
    <property type="match status" value="1"/>
</dbReference>
<keyword evidence="5" id="KW-1185">Reference proteome</keyword>
<dbReference type="OrthoDB" id="10641451at2759"/>
<organism evidence="4 5">
    <name type="scientific">Ophiocordyceps sinensis</name>
    <dbReference type="NCBI Taxonomy" id="72228"/>
    <lineage>
        <taxon>Eukaryota</taxon>
        <taxon>Fungi</taxon>
        <taxon>Dikarya</taxon>
        <taxon>Ascomycota</taxon>
        <taxon>Pezizomycotina</taxon>
        <taxon>Sordariomycetes</taxon>
        <taxon>Hypocreomycetidae</taxon>
        <taxon>Hypocreales</taxon>
        <taxon>Ophiocordycipitaceae</taxon>
        <taxon>Ophiocordyceps</taxon>
    </lineage>
</organism>
<dbReference type="EMBL" id="JAAVMX010000011">
    <property type="protein sequence ID" value="KAF4504158.1"/>
    <property type="molecule type" value="Genomic_DNA"/>
</dbReference>
<name>A0A8H4PIP2_9HYPO</name>
<dbReference type="InterPro" id="IPR014044">
    <property type="entry name" value="CAP_dom"/>
</dbReference>